<sequence length="120" mass="12868">MGFTLPLEPMDFEVPTGLVPTGLVPTGLVPTGLVPTGLVLKFDSKKDVRGEISSKPNGFLKAWLFQYVIVESALYIMYSLSLSVSSWKVKVPGAGSVGLIHEVNFMPSTIFIPGRNVSVG</sequence>
<gene>
    <name evidence="1" type="ORF">PanWU01x14_000360</name>
</gene>
<evidence type="ECO:0000313" key="2">
    <source>
        <dbReference type="Proteomes" id="UP000237105"/>
    </source>
</evidence>
<dbReference type="OrthoDB" id="2990427at2759"/>
<evidence type="ECO:0000313" key="1">
    <source>
        <dbReference type="EMBL" id="PON80480.1"/>
    </source>
</evidence>
<dbReference type="AlphaFoldDB" id="A0A2P5E4R5"/>
<name>A0A2P5E4R5_PARAD</name>
<protein>
    <submittedName>
        <fullName evidence="1">Uncharacterized protein</fullName>
    </submittedName>
</protein>
<proteinExistence type="predicted"/>
<dbReference type="Proteomes" id="UP000237105">
    <property type="component" value="Unassembled WGS sequence"/>
</dbReference>
<reference evidence="2" key="1">
    <citation type="submission" date="2016-06" db="EMBL/GenBank/DDBJ databases">
        <title>Parallel loss of symbiosis genes in relatives of nitrogen-fixing non-legume Parasponia.</title>
        <authorList>
            <person name="Van Velzen R."/>
            <person name="Holmer R."/>
            <person name="Bu F."/>
            <person name="Rutten L."/>
            <person name="Van Zeijl A."/>
            <person name="Liu W."/>
            <person name="Santuari L."/>
            <person name="Cao Q."/>
            <person name="Sharma T."/>
            <person name="Shen D."/>
            <person name="Roswanjaya Y."/>
            <person name="Wardhani T."/>
            <person name="Kalhor M.S."/>
            <person name="Jansen J."/>
            <person name="Van den Hoogen J."/>
            <person name="Gungor B."/>
            <person name="Hartog M."/>
            <person name="Hontelez J."/>
            <person name="Verver J."/>
            <person name="Yang W.-C."/>
            <person name="Schijlen E."/>
            <person name="Repin R."/>
            <person name="Schilthuizen M."/>
            <person name="Schranz E."/>
            <person name="Heidstra R."/>
            <person name="Miyata K."/>
            <person name="Fedorova E."/>
            <person name="Kohlen W."/>
            <person name="Bisseling T."/>
            <person name="Smit S."/>
            <person name="Geurts R."/>
        </authorList>
    </citation>
    <scope>NUCLEOTIDE SEQUENCE [LARGE SCALE GENOMIC DNA]</scope>
    <source>
        <strain evidence="2">cv. WU1-14</strain>
    </source>
</reference>
<accession>A0A2P5E4R5</accession>
<keyword evidence="2" id="KW-1185">Reference proteome</keyword>
<organism evidence="1 2">
    <name type="scientific">Parasponia andersonii</name>
    <name type="common">Sponia andersonii</name>
    <dbReference type="NCBI Taxonomy" id="3476"/>
    <lineage>
        <taxon>Eukaryota</taxon>
        <taxon>Viridiplantae</taxon>
        <taxon>Streptophyta</taxon>
        <taxon>Embryophyta</taxon>
        <taxon>Tracheophyta</taxon>
        <taxon>Spermatophyta</taxon>
        <taxon>Magnoliopsida</taxon>
        <taxon>eudicotyledons</taxon>
        <taxon>Gunneridae</taxon>
        <taxon>Pentapetalae</taxon>
        <taxon>rosids</taxon>
        <taxon>fabids</taxon>
        <taxon>Rosales</taxon>
        <taxon>Cannabaceae</taxon>
        <taxon>Parasponia</taxon>
    </lineage>
</organism>
<dbReference type="EMBL" id="JXTB01000001">
    <property type="protein sequence ID" value="PON80480.1"/>
    <property type="molecule type" value="Genomic_DNA"/>
</dbReference>
<comment type="caution">
    <text evidence="1">The sequence shown here is derived from an EMBL/GenBank/DDBJ whole genome shotgun (WGS) entry which is preliminary data.</text>
</comment>